<evidence type="ECO:0000256" key="3">
    <source>
        <dbReference type="ARBA" id="ARBA00022801"/>
    </source>
</evidence>
<keyword evidence="7" id="KW-1185">Reference proteome</keyword>
<comment type="pathway">
    <text evidence="1">Glycan metabolism; L-arabinan degradation.</text>
</comment>
<evidence type="ECO:0000313" key="6">
    <source>
        <dbReference type="EMBL" id="MBM6734323.1"/>
    </source>
</evidence>
<evidence type="ECO:0000256" key="1">
    <source>
        <dbReference type="ARBA" id="ARBA00004834"/>
    </source>
</evidence>
<dbReference type="CDD" id="cd18828">
    <property type="entry name" value="GH43_BT3675-like"/>
    <property type="match status" value="1"/>
</dbReference>
<reference evidence="6 7" key="1">
    <citation type="journal article" date="2021" name="Sci. Rep.">
        <title>The distribution of antibiotic resistance genes in chicken gut microbiota commensals.</title>
        <authorList>
            <person name="Juricova H."/>
            <person name="Matiasovicova J."/>
            <person name="Kubasova T."/>
            <person name="Cejkova D."/>
            <person name="Rychlik I."/>
        </authorList>
    </citation>
    <scope>NUCLEOTIDE SEQUENCE [LARGE SCALE GENOMIC DNA]</scope>
    <source>
        <strain evidence="6 7">An772</strain>
    </source>
</reference>
<dbReference type="SUPFAM" id="SSF75005">
    <property type="entry name" value="Arabinanase/levansucrase/invertase"/>
    <property type="match status" value="2"/>
</dbReference>
<proteinExistence type="inferred from homology"/>
<dbReference type="Proteomes" id="UP000766986">
    <property type="component" value="Unassembled WGS sequence"/>
</dbReference>
<evidence type="ECO:0000256" key="5">
    <source>
        <dbReference type="SAM" id="SignalP"/>
    </source>
</evidence>
<evidence type="ECO:0000313" key="7">
    <source>
        <dbReference type="Proteomes" id="UP000766986"/>
    </source>
</evidence>
<gene>
    <name evidence="6" type="ORF">H7U35_03640</name>
</gene>
<accession>A0ABS2DY03</accession>
<keyword evidence="5" id="KW-0732">Signal</keyword>
<dbReference type="InterPro" id="IPR023296">
    <property type="entry name" value="Glyco_hydro_beta-prop_sf"/>
</dbReference>
<organism evidence="6 7">
    <name type="scientific">Mediterranea massiliensis</name>
    <dbReference type="NCBI Taxonomy" id="1841865"/>
    <lineage>
        <taxon>Bacteria</taxon>
        <taxon>Pseudomonadati</taxon>
        <taxon>Bacteroidota</taxon>
        <taxon>Bacteroidia</taxon>
        <taxon>Bacteroidales</taxon>
        <taxon>Bacteroidaceae</taxon>
        <taxon>Mediterranea</taxon>
    </lineage>
</organism>
<dbReference type="RefSeq" id="WP_205094792.1">
    <property type="nucleotide sequence ID" value="NZ_JACLYZ010000005.1"/>
</dbReference>
<dbReference type="InterPro" id="IPR006710">
    <property type="entry name" value="Glyco_hydro_43"/>
</dbReference>
<dbReference type="PANTHER" id="PTHR43301">
    <property type="entry name" value="ARABINAN ENDO-1,5-ALPHA-L-ARABINOSIDASE"/>
    <property type="match status" value="1"/>
</dbReference>
<dbReference type="Pfam" id="PF04616">
    <property type="entry name" value="Glyco_hydro_43"/>
    <property type="match status" value="2"/>
</dbReference>
<comment type="similarity">
    <text evidence="2">Belongs to the glycosyl hydrolase 43 family.</text>
</comment>
<evidence type="ECO:0000256" key="2">
    <source>
        <dbReference type="ARBA" id="ARBA00009865"/>
    </source>
</evidence>
<keyword evidence="3" id="KW-0378">Hydrolase</keyword>
<evidence type="ECO:0000256" key="4">
    <source>
        <dbReference type="ARBA" id="ARBA00023295"/>
    </source>
</evidence>
<dbReference type="CDD" id="cd08983">
    <property type="entry name" value="GH43_Bt3655-like"/>
    <property type="match status" value="1"/>
</dbReference>
<protein>
    <submittedName>
        <fullName evidence="6">Family 43 glycosylhydrolase</fullName>
    </submittedName>
</protein>
<dbReference type="EMBL" id="JACLYZ010000005">
    <property type="protein sequence ID" value="MBM6734323.1"/>
    <property type="molecule type" value="Genomic_DNA"/>
</dbReference>
<keyword evidence="4" id="KW-0326">Glycosidase</keyword>
<sequence length="639" mass="72296">MKNKILAFLLCLSALTPAFAEKIEEKDLAAYLFVYFTGNHISQEAVCYAVSMDGYTYWALNDNKPVIDSKVISSTGGVRDPHILRCEDGKTFYMVVTDMVSDNGWDSNRAMVLLKSTDLINWSHSVINMQKRYEGQERLKRVWAPQTIFDPEAKKYMVYWSMKYGDGPDVIYYAYANEDFTDLEGEPKPLFVPADKKSCIDGDIVYKDGIYHLFYKTEGHGNGIRVATTNSLTSGQWKEDLEYKQQTKEAVEGAGTFKLIGEDKYILMYDVYMKGTYQFTETTDLEHFKVIDHDVKMNFHPRHGTIIPITRSELKRISDKWGKPAELGELPNNPVLPGFHADPEIIYSNLTGKYYIYSTTDGQPGWGGWYYTAYSSSDLKDWTYEGIVLDLKSDQVSWADGNAWAPAIEEKKTKDGYRYYLYFSGNPKNGGGKQIGVATADSPTGPFTDLGHPMITESPTGGGQQIDVDVFTDPVSGKSYLYWGNGYMAGAELNKDMVSIKKKTLKVLTPEGGTLQDYAYREAPYVFYRNGLYYFMWSVDDTGSANYHVAYGTAKSPLGLIQVASDPIVTIQNPEKEIYGPAHNSVICKPGTDEWYIVYHRINKHYLDKSLSPGTHREVCIDRLEFNADGTIRRAELTR</sequence>
<feature type="signal peptide" evidence="5">
    <location>
        <begin position="1"/>
        <end position="20"/>
    </location>
</feature>
<dbReference type="PANTHER" id="PTHR43301:SF3">
    <property type="entry name" value="ARABINAN ENDO-1,5-ALPHA-L-ARABINOSIDASE A-RELATED"/>
    <property type="match status" value="1"/>
</dbReference>
<name>A0ABS2DY03_9BACT</name>
<dbReference type="Gene3D" id="2.115.10.20">
    <property type="entry name" value="Glycosyl hydrolase domain, family 43"/>
    <property type="match status" value="2"/>
</dbReference>
<dbReference type="InterPro" id="IPR050727">
    <property type="entry name" value="GH43_arabinanases"/>
</dbReference>
<comment type="caution">
    <text evidence="6">The sequence shown here is derived from an EMBL/GenBank/DDBJ whole genome shotgun (WGS) entry which is preliminary data.</text>
</comment>
<feature type="chain" id="PRO_5046384982" evidence="5">
    <location>
        <begin position="21"/>
        <end position="639"/>
    </location>
</feature>